<reference evidence="1" key="1">
    <citation type="submission" date="2019-08" db="EMBL/GenBank/DDBJ databases">
        <authorList>
            <person name="Kucharzyk K."/>
            <person name="Murdoch R.W."/>
            <person name="Higgins S."/>
            <person name="Loffler F."/>
        </authorList>
    </citation>
    <scope>NUCLEOTIDE SEQUENCE</scope>
</reference>
<evidence type="ECO:0000313" key="1">
    <source>
        <dbReference type="EMBL" id="MPN64530.1"/>
    </source>
</evidence>
<accession>A0A645JN59</accession>
<sequence length="62" mass="6648">MSAANGLRKKLVIQGTAHGFSEIEVVCRVLVEPKNNLIGGGIQAFSRVYIGVAFDGWQQCGI</sequence>
<dbReference type="EMBL" id="VSSQ01145549">
    <property type="protein sequence ID" value="MPN64530.1"/>
    <property type="molecule type" value="Genomic_DNA"/>
</dbReference>
<comment type="caution">
    <text evidence="1">The sequence shown here is derived from an EMBL/GenBank/DDBJ whole genome shotgun (WGS) entry which is preliminary data.</text>
</comment>
<proteinExistence type="predicted"/>
<gene>
    <name evidence="1" type="ORF">SDC9_212305</name>
</gene>
<organism evidence="1">
    <name type="scientific">bioreactor metagenome</name>
    <dbReference type="NCBI Taxonomy" id="1076179"/>
    <lineage>
        <taxon>unclassified sequences</taxon>
        <taxon>metagenomes</taxon>
        <taxon>ecological metagenomes</taxon>
    </lineage>
</organism>
<dbReference type="AlphaFoldDB" id="A0A645JN59"/>
<protein>
    <submittedName>
        <fullName evidence="1">Uncharacterized protein</fullName>
    </submittedName>
</protein>
<name>A0A645JN59_9ZZZZ</name>